<gene>
    <name evidence="1" type="ORF">N8T08_006749</name>
</gene>
<comment type="caution">
    <text evidence="1">The sequence shown here is derived from an EMBL/GenBank/DDBJ whole genome shotgun (WGS) entry which is preliminary data.</text>
</comment>
<sequence>MSTTRRSRAMPTDGPTVKFLYTIIKQLDLKAIDWNVVASQLEISNGHAARMRYSRFRQQMEGITSTPRAPRAKKAPNKSKAGSCKADVHPEADIAQPKSEVKQDPGLLLYQSNPFIKDDPYGQRIPSLADIPQATSPQMLPNTPLQMPTIPYPSVTVAPSDLGMYTSPPGFPSLSSMEYGQHPSPRHLWAPVKAEPEDRGEVDGLFVKVEKTEETGISAQCDEVEYQGTVVVDIVRVGQALGYTNPASVANRFRLLRKRHGFNNLECTIGSGKSEENPSAASTMAIAPSTATNADETAPESSEDGDAYSPVKRRRVAKTATRGKDAKASLRPIVAAAFTNRNGAGASKSKGAAKAGNPQDATNSHEDEGINSYLLDAVDKMVQEEDLARPKIHNTRGKA</sequence>
<dbReference type="Proteomes" id="UP001177260">
    <property type="component" value="Unassembled WGS sequence"/>
</dbReference>
<evidence type="ECO:0000313" key="2">
    <source>
        <dbReference type="Proteomes" id="UP001177260"/>
    </source>
</evidence>
<dbReference type="EMBL" id="JAOPJF010000040">
    <property type="protein sequence ID" value="KAK1143421.1"/>
    <property type="molecule type" value="Genomic_DNA"/>
</dbReference>
<keyword evidence="2" id="KW-1185">Reference proteome</keyword>
<name>A0ACC3B009_9EURO</name>
<evidence type="ECO:0000313" key="1">
    <source>
        <dbReference type="EMBL" id="KAK1143421.1"/>
    </source>
</evidence>
<accession>A0ACC3B009</accession>
<proteinExistence type="predicted"/>
<organism evidence="1 2">
    <name type="scientific">Aspergillus melleus</name>
    <dbReference type="NCBI Taxonomy" id="138277"/>
    <lineage>
        <taxon>Eukaryota</taxon>
        <taxon>Fungi</taxon>
        <taxon>Dikarya</taxon>
        <taxon>Ascomycota</taxon>
        <taxon>Pezizomycotina</taxon>
        <taxon>Eurotiomycetes</taxon>
        <taxon>Eurotiomycetidae</taxon>
        <taxon>Eurotiales</taxon>
        <taxon>Aspergillaceae</taxon>
        <taxon>Aspergillus</taxon>
        <taxon>Aspergillus subgen. Circumdati</taxon>
    </lineage>
</organism>
<reference evidence="1 2" key="1">
    <citation type="journal article" date="2023" name="ACS Omega">
        <title>Identification of the Neoaspergillic Acid Biosynthesis Gene Cluster by Establishing an In Vitro CRISPR-Ribonucleoprotein Genetic System in Aspergillus melleus.</title>
        <authorList>
            <person name="Yuan B."/>
            <person name="Grau M.F."/>
            <person name="Murata R.M."/>
            <person name="Torok T."/>
            <person name="Venkateswaran K."/>
            <person name="Stajich J.E."/>
            <person name="Wang C.C.C."/>
        </authorList>
    </citation>
    <scope>NUCLEOTIDE SEQUENCE [LARGE SCALE GENOMIC DNA]</scope>
    <source>
        <strain evidence="1 2">IMV 1140</strain>
    </source>
</reference>
<protein>
    <submittedName>
        <fullName evidence="1">Uncharacterized protein</fullName>
    </submittedName>
</protein>